<gene>
    <name evidence="3" type="ORF">CR155_07860</name>
</gene>
<dbReference type="Proteomes" id="UP000234328">
    <property type="component" value="Unassembled WGS sequence"/>
</dbReference>
<dbReference type="Gene3D" id="3.40.190.150">
    <property type="entry name" value="Bordetella uptake gene, domain 1"/>
    <property type="match status" value="1"/>
</dbReference>
<comment type="similarity">
    <text evidence="1">Belongs to the UPF0065 (bug) family.</text>
</comment>
<evidence type="ECO:0000256" key="1">
    <source>
        <dbReference type="ARBA" id="ARBA00006987"/>
    </source>
</evidence>
<dbReference type="OrthoDB" id="8678477at2"/>
<reference evidence="3 4" key="1">
    <citation type="submission" date="2017-10" db="EMBL/GenBank/DDBJ databases">
        <title>Two draft genome sequences of Pusillimonas sp. strains isolated from a nitrate- and radionuclide-contaminated groundwater in Russia.</title>
        <authorList>
            <person name="Grouzdev D.S."/>
            <person name="Tourova T.P."/>
            <person name="Goeva M.A."/>
            <person name="Babich T.L."/>
            <person name="Sokolova D.S."/>
            <person name="Abdullin R."/>
            <person name="Poltaraus A.B."/>
            <person name="Toshchakov S.V."/>
            <person name="Nazina T.N."/>
        </authorList>
    </citation>
    <scope>NUCLEOTIDE SEQUENCE [LARGE SCALE GENOMIC DNA]</scope>
    <source>
        <strain evidence="3 4">JR1/69-2-13</strain>
    </source>
</reference>
<dbReference type="EMBL" id="PDNV01000004">
    <property type="protein sequence ID" value="PLC54657.1"/>
    <property type="molecule type" value="Genomic_DNA"/>
</dbReference>
<name>A0A2N4UI06_9BURK</name>
<keyword evidence="2" id="KW-0732">Signal</keyword>
<feature type="signal peptide" evidence="2">
    <location>
        <begin position="1"/>
        <end position="26"/>
    </location>
</feature>
<protein>
    <submittedName>
        <fullName evidence="3">ABC transporter substrate-binding protein</fullName>
    </submittedName>
</protein>
<proteinExistence type="inferred from homology"/>
<accession>A0A2N4UI06</accession>
<dbReference type="PANTHER" id="PTHR42928">
    <property type="entry name" value="TRICARBOXYLATE-BINDING PROTEIN"/>
    <property type="match status" value="1"/>
</dbReference>
<dbReference type="PIRSF" id="PIRSF017082">
    <property type="entry name" value="YflP"/>
    <property type="match status" value="1"/>
</dbReference>
<evidence type="ECO:0000313" key="3">
    <source>
        <dbReference type="EMBL" id="PLC54657.1"/>
    </source>
</evidence>
<dbReference type="Gene3D" id="3.40.190.10">
    <property type="entry name" value="Periplasmic binding protein-like II"/>
    <property type="match status" value="1"/>
</dbReference>
<comment type="caution">
    <text evidence="3">The sequence shown here is derived from an EMBL/GenBank/DDBJ whole genome shotgun (WGS) entry which is preliminary data.</text>
</comment>
<evidence type="ECO:0000313" key="4">
    <source>
        <dbReference type="Proteomes" id="UP000234328"/>
    </source>
</evidence>
<dbReference type="RefSeq" id="WP_102069427.1">
    <property type="nucleotide sequence ID" value="NZ_PDNV01000004.1"/>
</dbReference>
<dbReference type="PANTHER" id="PTHR42928:SF5">
    <property type="entry name" value="BLR1237 PROTEIN"/>
    <property type="match status" value="1"/>
</dbReference>
<keyword evidence="4" id="KW-1185">Reference proteome</keyword>
<dbReference type="AlphaFoldDB" id="A0A2N4UI06"/>
<evidence type="ECO:0000256" key="2">
    <source>
        <dbReference type="SAM" id="SignalP"/>
    </source>
</evidence>
<sequence length="330" mass="34950">MRLISRLFMGVLPAMACVAMTFPAYAQKAGALPQSMTLVVGYAPGGAADTVARAYAEQLRKDGAGIVIVENRPGASGRIGLNYVKDSKADGSTMYLVPSPLLTIFPLTYKAPGYNAETDLRAVATLVDIPTAIVTGASQPFDGMKDYVEWAKKNPAAVTSLGVATLGSSGHLGILAVNENHNMKIEPVAYRGASPMLIDVSSGVVSIGWDAVASMMPLYQAKKIKFLGVSGTSRLDALPEVRTLAEQGFPEFKAATSFYGIVVPAKTPENTIKVLEDAFLKASEAPALREQLAAKGLVMAPAKGQDMAKRARDELASWRPVVERTGIVMD</sequence>
<organism evidence="3 4">
    <name type="scientific">Pollutimonas nitritireducens</name>
    <dbReference type="NCBI Taxonomy" id="2045209"/>
    <lineage>
        <taxon>Bacteria</taxon>
        <taxon>Pseudomonadati</taxon>
        <taxon>Pseudomonadota</taxon>
        <taxon>Betaproteobacteria</taxon>
        <taxon>Burkholderiales</taxon>
        <taxon>Alcaligenaceae</taxon>
        <taxon>Pollutimonas</taxon>
    </lineage>
</organism>
<dbReference type="Pfam" id="PF03401">
    <property type="entry name" value="TctC"/>
    <property type="match status" value="1"/>
</dbReference>
<feature type="chain" id="PRO_5014969500" evidence="2">
    <location>
        <begin position="27"/>
        <end position="330"/>
    </location>
</feature>
<dbReference type="InterPro" id="IPR042100">
    <property type="entry name" value="Bug_dom1"/>
</dbReference>
<dbReference type="InterPro" id="IPR005064">
    <property type="entry name" value="BUG"/>
</dbReference>